<evidence type="ECO:0000313" key="1">
    <source>
        <dbReference type="EMBL" id="MBX40170.1"/>
    </source>
</evidence>
<proteinExistence type="predicted"/>
<sequence length="32" mass="3622">MRNSSDMVTPSQIITKAIQMNPTSYFPSISYL</sequence>
<reference evidence="1" key="1">
    <citation type="submission" date="2018-02" db="EMBL/GenBank/DDBJ databases">
        <title>Rhizophora mucronata_Transcriptome.</title>
        <authorList>
            <person name="Meera S.P."/>
            <person name="Sreeshan A."/>
            <person name="Augustine A."/>
        </authorList>
    </citation>
    <scope>NUCLEOTIDE SEQUENCE</scope>
    <source>
        <tissue evidence="1">Leaf</tissue>
    </source>
</reference>
<organism evidence="1">
    <name type="scientific">Rhizophora mucronata</name>
    <name type="common">Asiatic mangrove</name>
    <dbReference type="NCBI Taxonomy" id="61149"/>
    <lineage>
        <taxon>Eukaryota</taxon>
        <taxon>Viridiplantae</taxon>
        <taxon>Streptophyta</taxon>
        <taxon>Embryophyta</taxon>
        <taxon>Tracheophyta</taxon>
        <taxon>Spermatophyta</taxon>
        <taxon>Magnoliopsida</taxon>
        <taxon>eudicotyledons</taxon>
        <taxon>Gunneridae</taxon>
        <taxon>Pentapetalae</taxon>
        <taxon>rosids</taxon>
        <taxon>fabids</taxon>
        <taxon>Malpighiales</taxon>
        <taxon>Rhizophoraceae</taxon>
        <taxon>Rhizophora</taxon>
    </lineage>
</organism>
<dbReference type="EMBL" id="GGEC01059686">
    <property type="protein sequence ID" value="MBX40170.1"/>
    <property type="molecule type" value="Transcribed_RNA"/>
</dbReference>
<protein>
    <submittedName>
        <fullName evidence="1">Uncharacterized protein</fullName>
    </submittedName>
</protein>
<dbReference type="AlphaFoldDB" id="A0A2P2NCK3"/>
<accession>A0A2P2NCK3</accession>
<name>A0A2P2NCK3_RHIMU</name>